<sequence>MRSHVQELRRGGGLTQADLAARVGVSRRTIISIEQGRFDPSLPLAFRLARAFGTTVDALFDPGDDEPGDDKTSDDETRGGTD</sequence>
<keyword evidence="5" id="KW-1185">Reference proteome</keyword>
<dbReference type="AlphaFoldDB" id="A0A927G7M5"/>
<dbReference type="RefSeq" id="WP_191827983.1">
    <property type="nucleotide sequence ID" value="NZ_JACYHB010000003.1"/>
</dbReference>
<reference evidence="4" key="1">
    <citation type="journal article" date="2018" name="Curr. Microbiol.">
        <title>Cellulosimicrobium arenosum sp. nov., Isolated from Marine Sediment Sand.</title>
        <authorList>
            <person name="Oh M."/>
            <person name="Kim J.H."/>
            <person name="Yoon J.H."/>
            <person name="Schumann P."/>
            <person name="Kim W."/>
        </authorList>
    </citation>
    <scope>NUCLEOTIDE SEQUENCE</scope>
    <source>
        <strain evidence="4">KCTC 49039</strain>
    </source>
</reference>
<accession>A0A927G7M5</accession>
<feature type="compositionally biased region" description="Basic and acidic residues" evidence="2">
    <location>
        <begin position="69"/>
        <end position="82"/>
    </location>
</feature>
<dbReference type="SMART" id="SM00530">
    <property type="entry name" value="HTH_XRE"/>
    <property type="match status" value="1"/>
</dbReference>
<dbReference type="InterPro" id="IPR001387">
    <property type="entry name" value="Cro/C1-type_HTH"/>
</dbReference>
<evidence type="ECO:0000256" key="2">
    <source>
        <dbReference type="SAM" id="MobiDB-lite"/>
    </source>
</evidence>
<proteinExistence type="predicted"/>
<feature type="region of interest" description="Disordered" evidence="2">
    <location>
        <begin position="57"/>
        <end position="82"/>
    </location>
</feature>
<evidence type="ECO:0000259" key="3">
    <source>
        <dbReference type="PROSITE" id="PS50943"/>
    </source>
</evidence>
<dbReference type="Proteomes" id="UP000610846">
    <property type="component" value="Unassembled WGS sequence"/>
</dbReference>
<dbReference type="PANTHER" id="PTHR46558">
    <property type="entry name" value="TRACRIPTIONAL REGULATORY PROTEIN-RELATED-RELATED"/>
    <property type="match status" value="1"/>
</dbReference>
<dbReference type="CDD" id="cd00093">
    <property type="entry name" value="HTH_XRE"/>
    <property type="match status" value="1"/>
</dbReference>
<gene>
    <name evidence="4" type="ORF">IF651_04885</name>
</gene>
<dbReference type="EMBL" id="JACYHB010000003">
    <property type="protein sequence ID" value="MBD8078392.1"/>
    <property type="molecule type" value="Genomic_DNA"/>
</dbReference>
<dbReference type="Pfam" id="PF01381">
    <property type="entry name" value="HTH_3"/>
    <property type="match status" value="1"/>
</dbReference>
<reference evidence="4" key="2">
    <citation type="submission" date="2020-09" db="EMBL/GenBank/DDBJ databases">
        <authorList>
            <person name="Yu Y."/>
        </authorList>
    </citation>
    <scope>NUCLEOTIDE SEQUENCE</scope>
    <source>
        <strain evidence="4">KCTC 49039</strain>
    </source>
</reference>
<dbReference type="PANTHER" id="PTHR46558:SF4">
    <property type="entry name" value="DNA-BIDING PHAGE PROTEIN"/>
    <property type="match status" value="1"/>
</dbReference>
<dbReference type="GO" id="GO:0003677">
    <property type="term" value="F:DNA binding"/>
    <property type="evidence" value="ECO:0007669"/>
    <property type="project" value="UniProtKB-KW"/>
</dbReference>
<organism evidence="4 5">
    <name type="scientific">Cellulosimicrobium arenosum</name>
    <dbReference type="NCBI Taxonomy" id="2708133"/>
    <lineage>
        <taxon>Bacteria</taxon>
        <taxon>Bacillati</taxon>
        <taxon>Actinomycetota</taxon>
        <taxon>Actinomycetes</taxon>
        <taxon>Micrococcales</taxon>
        <taxon>Promicromonosporaceae</taxon>
        <taxon>Cellulosimicrobium</taxon>
    </lineage>
</organism>
<dbReference type="PROSITE" id="PS50943">
    <property type="entry name" value="HTH_CROC1"/>
    <property type="match status" value="1"/>
</dbReference>
<evidence type="ECO:0000313" key="5">
    <source>
        <dbReference type="Proteomes" id="UP000610846"/>
    </source>
</evidence>
<dbReference type="SUPFAM" id="SSF47413">
    <property type="entry name" value="lambda repressor-like DNA-binding domains"/>
    <property type="match status" value="1"/>
</dbReference>
<comment type="caution">
    <text evidence="4">The sequence shown here is derived from an EMBL/GenBank/DDBJ whole genome shotgun (WGS) entry which is preliminary data.</text>
</comment>
<feature type="domain" description="HTH cro/C1-type" evidence="3">
    <location>
        <begin position="5"/>
        <end position="59"/>
    </location>
</feature>
<dbReference type="InterPro" id="IPR010982">
    <property type="entry name" value="Lambda_DNA-bd_dom_sf"/>
</dbReference>
<evidence type="ECO:0000313" key="4">
    <source>
        <dbReference type="EMBL" id="MBD8078392.1"/>
    </source>
</evidence>
<protein>
    <submittedName>
        <fullName evidence="4">Helix-turn-helix transcriptional regulator</fullName>
    </submittedName>
</protein>
<keyword evidence="1" id="KW-0238">DNA-binding</keyword>
<name>A0A927G7M5_9MICO</name>
<dbReference type="Gene3D" id="1.10.260.40">
    <property type="entry name" value="lambda repressor-like DNA-binding domains"/>
    <property type="match status" value="1"/>
</dbReference>
<evidence type="ECO:0000256" key="1">
    <source>
        <dbReference type="ARBA" id="ARBA00023125"/>
    </source>
</evidence>